<proteinExistence type="inferred from homology"/>
<evidence type="ECO:0000313" key="13">
    <source>
        <dbReference type="EMBL" id="MBU4682891.1"/>
    </source>
</evidence>
<evidence type="ECO:0000256" key="2">
    <source>
        <dbReference type="ARBA" id="ARBA00006555"/>
    </source>
</evidence>
<dbReference type="InterPro" id="IPR006260">
    <property type="entry name" value="TonB/TolA_C"/>
</dbReference>
<organism evidence="13 14">
    <name type="scientific">Cedecea davisae</name>
    <dbReference type="NCBI Taxonomy" id="158484"/>
    <lineage>
        <taxon>Bacteria</taxon>
        <taxon>Pseudomonadati</taxon>
        <taxon>Pseudomonadota</taxon>
        <taxon>Gammaproteobacteria</taxon>
        <taxon>Enterobacterales</taxon>
        <taxon>Enterobacteriaceae</taxon>
        <taxon>Cedecea</taxon>
    </lineage>
</organism>
<evidence type="ECO:0000256" key="5">
    <source>
        <dbReference type="ARBA" id="ARBA00022519"/>
    </source>
</evidence>
<evidence type="ECO:0000256" key="11">
    <source>
        <dbReference type="SAM" id="Phobius"/>
    </source>
</evidence>
<dbReference type="PANTHER" id="PTHR33446">
    <property type="entry name" value="PROTEIN TONB-RELATED"/>
    <property type="match status" value="1"/>
</dbReference>
<gene>
    <name evidence="13" type="ORF">KC222_12795</name>
</gene>
<keyword evidence="7" id="KW-0653">Protein transport</keyword>
<evidence type="ECO:0000256" key="1">
    <source>
        <dbReference type="ARBA" id="ARBA00004383"/>
    </source>
</evidence>
<comment type="caution">
    <text evidence="13">The sequence shown here is derived from an EMBL/GenBank/DDBJ whole genome shotgun (WGS) entry which is preliminary data.</text>
</comment>
<evidence type="ECO:0000256" key="3">
    <source>
        <dbReference type="ARBA" id="ARBA00022448"/>
    </source>
</evidence>
<reference evidence="14" key="1">
    <citation type="submission" date="2023-07" db="EMBL/GenBank/DDBJ databases">
        <title>Cedecea davisae an AmpC producer and its therapeutic implications.</title>
        <authorList>
            <person name="Notter J."/>
        </authorList>
    </citation>
    <scope>NUCLEOTIDE SEQUENCE [LARGE SCALE GENOMIC DNA]</scope>
    <source>
        <strain evidence="14">1</strain>
    </source>
</reference>
<evidence type="ECO:0000256" key="10">
    <source>
        <dbReference type="SAM" id="MobiDB-lite"/>
    </source>
</evidence>
<keyword evidence="14" id="KW-1185">Reference proteome</keyword>
<feature type="transmembrane region" description="Helical" evidence="11">
    <location>
        <begin position="23"/>
        <end position="43"/>
    </location>
</feature>
<evidence type="ECO:0000256" key="9">
    <source>
        <dbReference type="ARBA" id="ARBA00023136"/>
    </source>
</evidence>
<dbReference type="Proteomes" id="UP000686327">
    <property type="component" value="Unassembled WGS sequence"/>
</dbReference>
<feature type="compositionally biased region" description="Low complexity" evidence="10">
    <location>
        <begin position="144"/>
        <end position="163"/>
    </location>
</feature>
<evidence type="ECO:0000256" key="6">
    <source>
        <dbReference type="ARBA" id="ARBA00022692"/>
    </source>
</evidence>
<keyword evidence="4" id="KW-1003">Cell membrane</keyword>
<comment type="subcellular location">
    <subcellularLocation>
        <location evidence="1">Cell inner membrane</location>
        <topology evidence="1">Single-pass membrane protein</topology>
        <orientation evidence="1">Periplasmic side</orientation>
    </subcellularLocation>
</comment>
<evidence type="ECO:0000256" key="7">
    <source>
        <dbReference type="ARBA" id="ARBA00022927"/>
    </source>
</evidence>
<dbReference type="EMBL" id="JAGRYU010000023">
    <property type="protein sequence ID" value="MBU4682891.1"/>
    <property type="molecule type" value="Genomic_DNA"/>
</dbReference>
<feature type="domain" description="TonB C-terminal" evidence="12">
    <location>
        <begin position="173"/>
        <end position="267"/>
    </location>
</feature>
<dbReference type="Pfam" id="PF03544">
    <property type="entry name" value="TonB_C"/>
    <property type="match status" value="1"/>
</dbReference>
<evidence type="ECO:0000259" key="12">
    <source>
        <dbReference type="PROSITE" id="PS52015"/>
    </source>
</evidence>
<dbReference type="InterPro" id="IPR037682">
    <property type="entry name" value="TonB_C"/>
</dbReference>
<feature type="compositionally biased region" description="Acidic residues" evidence="10">
    <location>
        <begin position="88"/>
        <end position="97"/>
    </location>
</feature>
<feature type="region of interest" description="Disordered" evidence="10">
    <location>
        <begin position="66"/>
        <end position="163"/>
    </location>
</feature>
<evidence type="ECO:0000313" key="14">
    <source>
        <dbReference type="Proteomes" id="UP000686327"/>
    </source>
</evidence>
<evidence type="ECO:0000256" key="4">
    <source>
        <dbReference type="ARBA" id="ARBA00022475"/>
    </source>
</evidence>
<keyword evidence="9 11" id="KW-0472">Membrane</keyword>
<accession>A0ABS6DJ94</accession>
<dbReference type="PROSITE" id="PS52015">
    <property type="entry name" value="TONB_CTD"/>
    <property type="match status" value="1"/>
</dbReference>
<dbReference type="InterPro" id="IPR051045">
    <property type="entry name" value="TonB-dependent_transducer"/>
</dbReference>
<keyword evidence="6 11" id="KW-0812">Transmembrane</keyword>
<keyword evidence="3" id="KW-0813">Transport</keyword>
<keyword evidence="8 11" id="KW-1133">Transmembrane helix</keyword>
<feature type="compositionally biased region" description="Pro residues" evidence="10">
    <location>
        <begin position="132"/>
        <end position="143"/>
    </location>
</feature>
<dbReference type="RefSeq" id="WP_216376017.1">
    <property type="nucleotide sequence ID" value="NZ_JAGRYT010000036.1"/>
</dbReference>
<sequence length="267" mass="28875">MSFALPIKRTLHDWPDGGRSSRWGSGLLLALLLHAGLLFWLGYRSTQMQPATAYPPIALMLLPKTQPASTATPEEQPDTIKQRQSSAQEEEPQPEEEPVSKSVVAPNPEIIAAKKVRHKSKPRPQVAKPPEKILPPAPTPPAPVSTAPASQPQQNAAAAGSSAVNAPSLGEVNWVSLLRQRLDHYKRYPAQALRQQAEGVVYLTLTLDRQGQVVSVAVEKSSGVPALDREALALPSRSAPLPPPGEEVAPGKDRVTLTLPIRFDLRQ</sequence>
<protein>
    <submittedName>
        <fullName evidence="13">Energy transducer TonB</fullName>
    </submittedName>
</protein>
<name>A0ABS6DJ94_9ENTR</name>
<keyword evidence="5" id="KW-0997">Cell inner membrane</keyword>
<dbReference type="PANTHER" id="PTHR33446:SF2">
    <property type="entry name" value="PROTEIN TONB"/>
    <property type="match status" value="1"/>
</dbReference>
<evidence type="ECO:0000256" key="8">
    <source>
        <dbReference type="ARBA" id="ARBA00022989"/>
    </source>
</evidence>
<dbReference type="NCBIfam" id="TIGR01352">
    <property type="entry name" value="tonB_Cterm"/>
    <property type="match status" value="1"/>
</dbReference>
<comment type="similarity">
    <text evidence="2">Belongs to the TonB family.</text>
</comment>